<dbReference type="PROSITE" id="PS51819">
    <property type="entry name" value="VOC"/>
    <property type="match status" value="1"/>
</dbReference>
<protein>
    <submittedName>
        <fullName evidence="2">VOC family protein</fullName>
    </submittedName>
</protein>
<gene>
    <name evidence="2" type="ORF">GN330_12670</name>
</gene>
<sequence length="121" mass="13632">MTKVTGIGGFFFRARDPRALAAWYETHLGVNDIAAAVWRQEAGTTVFAPFAHDTDYFGRPDQVWMINFRVDDLDAMMAKLKEAGIAVETRAEWDSEIGRFCRVHDPEGNPVELWEPADTAV</sequence>
<evidence type="ECO:0000259" key="1">
    <source>
        <dbReference type="PROSITE" id="PS51819"/>
    </source>
</evidence>
<accession>A0A844QDM0</accession>
<dbReference type="PANTHER" id="PTHR33993:SF5">
    <property type="entry name" value="GLYOXALASE"/>
    <property type="match status" value="1"/>
</dbReference>
<comment type="caution">
    <text evidence="2">The sequence shown here is derived from an EMBL/GenBank/DDBJ whole genome shotgun (WGS) entry which is preliminary data.</text>
</comment>
<dbReference type="EMBL" id="WPHG01000003">
    <property type="protein sequence ID" value="MVA98096.1"/>
    <property type="molecule type" value="Genomic_DNA"/>
</dbReference>
<proteinExistence type="predicted"/>
<dbReference type="InterPro" id="IPR037523">
    <property type="entry name" value="VOC_core"/>
</dbReference>
<dbReference type="InterPro" id="IPR041581">
    <property type="entry name" value="Glyoxalase_6"/>
</dbReference>
<dbReference type="PANTHER" id="PTHR33993">
    <property type="entry name" value="GLYOXALASE-RELATED"/>
    <property type="match status" value="1"/>
</dbReference>
<dbReference type="Pfam" id="PF18029">
    <property type="entry name" value="Glyoxalase_6"/>
    <property type="match status" value="1"/>
</dbReference>
<dbReference type="Proteomes" id="UP000463224">
    <property type="component" value="Unassembled WGS sequence"/>
</dbReference>
<dbReference type="CDD" id="cd06587">
    <property type="entry name" value="VOC"/>
    <property type="match status" value="1"/>
</dbReference>
<dbReference type="InterPro" id="IPR029068">
    <property type="entry name" value="Glyas_Bleomycin-R_OHBP_Dase"/>
</dbReference>
<organism evidence="2 3">
    <name type="scientific">Nitratireductor arenosus</name>
    <dbReference type="NCBI Taxonomy" id="2682096"/>
    <lineage>
        <taxon>Bacteria</taxon>
        <taxon>Pseudomonadati</taxon>
        <taxon>Pseudomonadota</taxon>
        <taxon>Alphaproteobacteria</taxon>
        <taxon>Hyphomicrobiales</taxon>
        <taxon>Phyllobacteriaceae</taxon>
        <taxon>Nitratireductor</taxon>
    </lineage>
</organism>
<evidence type="ECO:0000313" key="3">
    <source>
        <dbReference type="Proteomes" id="UP000463224"/>
    </source>
</evidence>
<dbReference type="InterPro" id="IPR052164">
    <property type="entry name" value="Anthracycline_SecMetBiosynth"/>
</dbReference>
<dbReference type="AlphaFoldDB" id="A0A844QDM0"/>
<dbReference type="SUPFAM" id="SSF54593">
    <property type="entry name" value="Glyoxalase/Bleomycin resistance protein/Dihydroxybiphenyl dioxygenase"/>
    <property type="match status" value="1"/>
</dbReference>
<dbReference type="RefSeq" id="WP_156713074.1">
    <property type="nucleotide sequence ID" value="NZ_WPHG01000003.1"/>
</dbReference>
<evidence type="ECO:0000313" key="2">
    <source>
        <dbReference type="EMBL" id="MVA98096.1"/>
    </source>
</evidence>
<keyword evidence="3" id="KW-1185">Reference proteome</keyword>
<name>A0A844QDM0_9HYPH</name>
<reference evidence="2 3" key="1">
    <citation type="submission" date="2019-12" db="EMBL/GenBank/DDBJ databases">
        <title>Nitratireductor arenosus sp. nov., Isolated from sea sand, Jeju island, South Korea.</title>
        <authorList>
            <person name="Kim W."/>
        </authorList>
    </citation>
    <scope>NUCLEOTIDE SEQUENCE [LARGE SCALE GENOMIC DNA]</scope>
    <source>
        <strain evidence="2 3">CAU 1489</strain>
    </source>
</reference>
<dbReference type="Gene3D" id="3.10.180.10">
    <property type="entry name" value="2,3-Dihydroxybiphenyl 1,2-Dioxygenase, domain 1"/>
    <property type="match status" value="1"/>
</dbReference>
<feature type="domain" description="VOC" evidence="1">
    <location>
        <begin position="6"/>
        <end position="116"/>
    </location>
</feature>